<dbReference type="AlphaFoldDB" id="F4S033"/>
<dbReference type="Proteomes" id="UP000001072">
    <property type="component" value="Unassembled WGS sequence"/>
</dbReference>
<dbReference type="HOGENOM" id="CLU_1315653_0_0_1"/>
<accession>F4S033</accession>
<sequence>MTRVPSTYQTHQNLIVTNQRYKSKIHFQHLSVDIELMQSLITNARIAMLVSSFAVPFSSSQPNIRIDHLGIAEWWPHDQFSCSTCDKKFKFTVPFFFDKASVEPNGTPYSQIHRAYRVEVSCRVYDTYKNYPESLSSSYDVSCGVSSEPARSEESLYAAAGNCSSQWSGRAAGSKEEEVKKIARKEVAPGTLAQHEDRLRQPEFRIHMK</sequence>
<dbReference type="RefSeq" id="XP_007414844.1">
    <property type="nucleotide sequence ID" value="XM_007414782.1"/>
</dbReference>
<name>F4S033_MELLP</name>
<evidence type="ECO:0000313" key="3">
    <source>
        <dbReference type="Proteomes" id="UP000001072"/>
    </source>
</evidence>
<feature type="compositionally biased region" description="Basic and acidic residues" evidence="1">
    <location>
        <begin position="194"/>
        <end position="209"/>
    </location>
</feature>
<gene>
    <name evidence="2" type="ORF">MELLADRAFT_110517</name>
</gene>
<evidence type="ECO:0000256" key="1">
    <source>
        <dbReference type="SAM" id="MobiDB-lite"/>
    </source>
</evidence>
<reference evidence="3" key="1">
    <citation type="journal article" date="2011" name="Proc. Natl. Acad. Sci. U.S.A.">
        <title>Obligate biotrophy features unraveled by the genomic analysis of rust fungi.</title>
        <authorList>
            <person name="Duplessis S."/>
            <person name="Cuomo C.A."/>
            <person name="Lin Y.-C."/>
            <person name="Aerts A."/>
            <person name="Tisserant E."/>
            <person name="Veneault-Fourrey C."/>
            <person name="Joly D.L."/>
            <person name="Hacquard S."/>
            <person name="Amselem J."/>
            <person name="Cantarel B.L."/>
            <person name="Chiu R."/>
            <person name="Coutinho P.M."/>
            <person name="Feau N."/>
            <person name="Field M."/>
            <person name="Frey P."/>
            <person name="Gelhaye E."/>
            <person name="Goldberg J."/>
            <person name="Grabherr M.G."/>
            <person name="Kodira C.D."/>
            <person name="Kohler A."/>
            <person name="Kuees U."/>
            <person name="Lindquist E.A."/>
            <person name="Lucas S.M."/>
            <person name="Mago R."/>
            <person name="Mauceli E."/>
            <person name="Morin E."/>
            <person name="Murat C."/>
            <person name="Pangilinan J.L."/>
            <person name="Park R."/>
            <person name="Pearson M."/>
            <person name="Quesneville H."/>
            <person name="Rouhier N."/>
            <person name="Sakthikumar S."/>
            <person name="Salamov A.A."/>
            <person name="Schmutz J."/>
            <person name="Selles B."/>
            <person name="Shapiro H."/>
            <person name="Tanguay P."/>
            <person name="Tuskan G.A."/>
            <person name="Henrissat B."/>
            <person name="Van de Peer Y."/>
            <person name="Rouze P."/>
            <person name="Ellis J.G."/>
            <person name="Dodds P.N."/>
            <person name="Schein J.E."/>
            <person name="Zhong S."/>
            <person name="Hamelin R.C."/>
            <person name="Grigoriev I.V."/>
            <person name="Szabo L.J."/>
            <person name="Martin F."/>
        </authorList>
    </citation>
    <scope>NUCLEOTIDE SEQUENCE [LARGE SCALE GENOMIC DNA]</scope>
    <source>
        <strain evidence="3">98AG31 / pathotype 3-4-7</strain>
    </source>
</reference>
<protein>
    <submittedName>
        <fullName evidence="2">Uncharacterized protein</fullName>
    </submittedName>
</protein>
<organism evidence="3">
    <name type="scientific">Melampsora larici-populina (strain 98AG31 / pathotype 3-4-7)</name>
    <name type="common">Poplar leaf rust fungus</name>
    <dbReference type="NCBI Taxonomy" id="747676"/>
    <lineage>
        <taxon>Eukaryota</taxon>
        <taxon>Fungi</taxon>
        <taxon>Dikarya</taxon>
        <taxon>Basidiomycota</taxon>
        <taxon>Pucciniomycotina</taxon>
        <taxon>Pucciniomycetes</taxon>
        <taxon>Pucciniales</taxon>
        <taxon>Melampsoraceae</taxon>
        <taxon>Melampsora</taxon>
    </lineage>
</organism>
<dbReference type="GeneID" id="18924104"/>
<dbReference type="KEGG" id="mlr:MELLADRAFT_110517"/>
<feature type="region of interest" description="Disordered" evidence="1">
    <location>
        <begin position="185"/>
        <end position="209"/>
    </location>
</feature>
<proteinExistence type="predicted"/>
<evidence type="ECO:0000313" key="2">
    <source>
        <dbReference type="EMBL" id="EGG02010.1"/>
    </source>
</evidence>
<keyword evidence="3" id="KW-1185">Reference proteome</keyword>
<dbReference type="EMBL" id="GL883134">
    <property type="protein sequence ID" value="EGG02010.1"/>
    <property type="molecule type" value="Genomic_DNA"/>
</dbReference>
<dbReference type="InParanoid" id="F4S033"/>
<dbReference type="VEuPathDB" id="FungiDB:MELLADRAFT_110517"/>